<evidence type="ECO:0000313" key="2">
    <source>
        <dbReference type="EMBL" id="KAF5178360.1"/>
    </source>
</evidence>
<dbReference type="GO" id="GO:0000127">
    <property type="term" value="C:transcription factor TFIIIC complex"/>
    <property type="evidence" value="ECO:0007669"/>
    <property type="project" value="TreeGrafter"/>
</dbReference>
<evidence type="ECO:0000259" key="1">
    <source>
        <dbReference type="Pfam" id="PF10419"/>
    </source>
</evidence>
<dbReference type="PANTHER" id="PTHR21860">
    <property type="entry name" value="TRANSCRIPTION INITIATION FACTOR IIIC TFIIIC , POLYPEPTIDE 6-RELATED"/>
    <property type="match status" value="1"/>
</dbReference>
<name>A0A7J6V1Z9_THATH</name>
<dbReference type="Gene3D" id="2.60.40.4370">
    <property type="match status" value="1"/>
</dbReference>
<dbReference type="Gene3D" id="3.40.50.1100">
    <property type="match status" value="1"/>
</dbReference>
<dbReference type="OrthoDB" id="1877767at2759"/>
<organism evidence="2 3">
    <name type="scientific">Thalictrum thalictroides</name>
    <name type="common">Rue-anemone</name>
    <name type="synonym">Anemone thalictroides</name>
    <dbReference type="NCBI Taxonomy" id="46969"/>
    <lineage>
        <taxon>Eukaryota</taxon>
        <taxon>Viridiplantae</taxon>
        <taxon>Streptophyta</taxon>
        <taxon>Embryophyta</taxon>
        <taxon>Tracheophyta</taxon>
        <taxon>Spermatophyta</taxon>
        <taxon>Magnoliopsida</taxon>
        <taxon>Ranunculales</taxon>
        <taxon>Ranunculaceae</taxon>
        <taxon>Thalictroideae</taxon>
        <taxon>Thalictrum</taxon>
    </lineage>
</organism>
<reference evidence="2 3" key="1">
    <citation type="submission" date="2020-06" db="EMBL/GenBank/DDBJ databases">
        <title>Transcriptomic and genomic resources for Thalictrum thalictroides and T. hernandezii: Facilitating candidate gene discovery in an emerging model plant lineage.</title>
        <authorList>
            <person name="Arias T."/>
            <person name="Riano-Pachon D.M."/>
            <person name="Di Stilio V.S."/>
        </authorList>
    </citation>
    <scope>NUCLEOTIDE SEQUENCE [LARGE SCALE GENOMIC DNA]</scope>
    <source>
        <strain evidence="3">cv. WT478/WT964</strain>
        <tissue evidence="2">Leaves</tissue>
    </source>
</reference>
<feature type="domain" description="Transcription factor TFIIIC triple barrel" evidence="1">
    <location>
        <begin position="137"/>
        <end position="246"/>
    </location>
</feature>
<sequence length="259" mass="28616">MEKLGLGRKSNVLLACGGGSKARGFFPEFVDDADVRMMKAKMLSLILFVLGVGPEHSFIKDTGRPACYSLTDLEGNTFETIDPRTGEAITRVAEGDKEDIELAVKAARDAFDNGEWLRMSGYDMEDNPNKNENVLEEEEEYVLLDLEAVYGQINIPANTPYVLLGLDTLNPILTIGDNLKLIGEYDETIGTCYVFTETDNSPLEHKETGPSEANLFRGKTIVDPNQAAAKQVKPIASLHKILKFRLLSEFETQADTATF</sequence>
<dbReference type="InterPro" id="IPR019481">
    <property type="entry name" value="TFIIIC_triple_barrel"/>
</dbReference>
<dbReference type="Pfam" id="PF10419">
    <property type="entry name" value="TFIIIC_sub6"/>
    <property type="match status" value="1"/>
</dbReference>
<gene>
    <name evidence="2" type="ORF">FRX31_032052</name>
</gene>
<dbReference type="EMBL" id="JABWDY010040148">
    <property type="protein sequence ID" value="KAF5178360.1"/>
    <property type="molecule type" value="Genomic_DNA"/>
</dbReference>
<dbReference type="GO" id="GO:0016491">
    <property type="term" value="F:oxidoreductase activity"/>
    <property type="evidence" value="ECO:0007669"/>
    <property type="project" value="InterPro"/>
</dbReference>
<protein>
    <submittedName>
        <fullName evidence="2">Aldehyde dehydrogenase family 2 member c4</fullName>
    </submittedName>
</protein>
<feature type="non-terminal residue" evidence="2">
    <location>
        <position position="1"/>
    </location>
</feature>
<dbReference type="PANTHER" id="PTHR21860:SF2">
    <property type="entry name" value="GENERAL TRANSCRIPTION FACTOR 3C POLYPEPTIDE 6"/>
    <property type="match status" value="1"/>
</dbReference>
<evidence type="ECO:0000313" key="3">
    <source>
        <dbReference type="Proteomes" id="UP000554482"/>
    </source>
</evidence>
<dbReference type="GO" id="GO:0006383">
    <property type="term" value="P:transcription by RNA polymerase III"/>
    <property type="evidence" value="ECO:0007669"/>
    <property type="project" value="InterPro"/>
</dbReference>
<dbReference type="SUPFAM" id="SSF53720">
    <property type="entry name" value="ALDH-like"/>
    <property type="match status" value="1"/>
</dbReference>
<dbReference type="InterPro" id="IPR016161">
    <property type="entry name" value="Ald_DH/histidinol_DH"/>
</dbReference>
<dbReference type="InterPro" id="IPR042771">
    <property type="entry name" value="GTF3C6-like"/>
</dbReference>
<dbReference type="Proteomes" id="UP000554482">
    <property type="component" value="Unassembled WGS sequence"/>
</dbReference>
<keyword evidence="3" id="KW-1185">Reference proteome</keyword>
<comment type="caution">
    <text evidence="2">The sequence shown here is derived from an EMBL/GenBank/DDBJ whole genome shotgun (WGS) entry which is preliminary data.</text>
</comment>
<dbReference type="FunFam" id="2.60.40.4370:FF:000002">
    <property type="entry name" value="Transcription factor TFIIIC, tau55-related protein"/>
    <property type="match status" value="1"/>
</dbReference>
<dbReference type="InterPro" id="IPR036052">
    <property type="entry name" value="TrpB-like_PALP_sf"/>
</dbReference>
<dbReference type="AlphaFoldDB" id="A0A7J6V1Z9"/>
<accession>A0A7J6V1Z9</accession>
<proteinExistence type="predicted"/>